<dbReference type="EMBL" id="LPHB01000020">
    <property type="protein sequence ID" value="KWA66311.1"/>
    <property type="molecule type" value="Genomic_DNA"/>
</dbReference>
<accession>A0A106PDT0</accession>
<name>A0A106PDT0_9BURK</name>
<gene>
    <name evidence="1" type="ORF">WT44_06675</name>
</gene>
<proteinExistence type="predicted"/>
<dbReference type="AlphaFoldDB" id="A0A106PDT0"/>
<sequence length="129" mass="13748">MAIPRELAAIREVADILHRLGGDPAARHTDLTHYLDGLKAAAHRIVSARLPDHASRELAAGYYCAGILAGVYGHESAIAHGIVGSLEQQVNGGGARYGRPTRRIFASLMRAGRRQGRAFMAACGHVVRG</sequence>
<evidence type="ECO:0000313" key="2">
    <source>
        <dbReference type="Proteomes" id="UP000068603"/>
    </source>
</evidence>
<dbReference type="Proteomes" id="UP000068603">
    <property type="component" value="Unassembled WGS sequence"/>
</dbReference>
<reference evidence="1 2" key="1">
    <citation type="submission" date="2015-11" db="EMBL/GenBank/DDBJ databases">
        <title>Expanding the genomic diversity of Burkholderia species for the development of highly accurate diagnostics.</title>
        <authorList>
            <person name="Sahl J."/>
            <person name="Keim P."/>
            <person name="Wagner D."/>
        </authorList>
    </citation>
    <scope>NUCLEOTIDE SEQUENCE [LARGE SCALE GENOMIC DNA]</scope>
    <source>
        <strain evidence="1 2">MSMB1960WGS</strain>
    </source>
</reference>
<evidence type="ECO:0000313" key="1">
    <source>
        <dbReference type="EMBL" id="KWA66311.1"/>
    </source>
</evidence>
<organism evidence="1">
    <name type="scientific">Burkholderia stagnalis</name>
    <dbReference type="NCBI Taxonomy" id="1503054"/>
    <lineage>
        <taxon>Bacteria</taxon>
        <taxon>Pseudomonadati</taxon>
        <taxon>Pseudomonadota</taxon>
        <taxon>Betaproteobacteria</taxon>
        <taxon>Burkholderiales</taxon>
        <taxon>Burkholderiaceae</taxon>
        <taxon>Burkholderia</taxon>
        <taxon>Burkholderia cepacia complex</taxon>
    </lineage>
</organism>
<comment type="caution">
    <text evidence="1">The sequence shown here is derived from an EMBL/GenBank/DDBJ whole genome shotgun (WGS) entry which is preliminary data.</text>
</comment>
<protein>
    <submittedName>
        <fullName evidence="1">Uncharacterized protein</fullName>
    </submittedName>
</protein>